<dbReference type="PANTHER" id="PTHR30185">
    <property type="entry name" value="CRYPTIC BETA-GLUCOSIDE BGL OPERON ANTITERMINATOR"/>
    <property type="match status" value="1"/>
</dbReference>
<dbReference type="SUPFAM" id="SSF63520">
    <property type="entry name" value="PTS-regulatory domain, PRD"/>
    <property type="match status" value="2"/>
</dbReference>
<accession>A0AAC9TTI2</accession>
<dbReference type="InterPro" id="IPR011608">
    <property type="entry name" value="PRD"/>
</dbReference>
<proteinExistence type="predicted"/>
<dbReference type="InterPro" id="IPR050661">
    <property type="entry name" value="BglG_antiterminators"/>
</dbReference>
<gene>
    <name evidence="3" type="ORF">BHAMNSH16_07680</name>
</gene>
<dbReference type="SMART" id="SM01061">
    <property type="entry name" value="CAT_RBD"/>
    <property type="match status" value="1"/>
</dbReference>
<sequence length="281" mass="33073">MKVGKILNNNVIVVFENGKTEKIVMGRGIAFGKKVGDAIDEEKIDKTFLLENTDNNSKLQQLLKDIPSEYLNTTEKIIEYAKTKAERKLNDFLYITLMDHIYMAIVRTKDGVNIKNMMLWDIKKFYKDEYNIGLKALDIIEEDFNIRLPEDEAGFIALHIVNAQTNTDFNCINEMGDITKLIQKIVIIVERHFNIKFNEDSVYYNRFLTHLKFFALRLFQKNIYNDKEDEDLLSVVKLKYKDAYECTLKIAEYILLSYSYDISDEEKLYLTIHIEKAKRRE</sequence>
<evidence type="ECO:0000256" key="1">
    <source>
        <dbReference type="ARBA" id="ARBA00022737"/>
    </source>
</evidence>
<dbReference type="SUPFAM" id="SSF50151">
    <property type="entry name" value="SacY-like RNA-binding domain"/>
    <property type="match status" value="1"/>
</dbReference>
<reference evidence="3 4" key="1">
    <citation type="submission" date="2017-02" db="EMBL/GenBank/DDBJ databases">
        <title>Complete genome sequence of Brachyspira hampsonii genomovar I strain NSH-16 (ATCC BAA-2463).</title>
        <authorList>
            <person name="Mirajkar N.S."/>
            <person name="Gebhart C.J."/>
        </authorList>
    </citation>
    <scope>NUCLEOTIDE SEQUENCE [LARGE SCALE GENOMIC DNA]</scope>
    <source>
        <strain evidence="3 4">NSH-16</strain>
    </source>
</reference>
<dbReference type="AlphaFoldDB" id="A0AAC9TTI2"/>
<dbReference type="Proteomes" id="UP000264880">
    <property type="component" value="Chromosome"/>
</dbReference>
<evidence type="ECO:0000259" key="2">
    <source>
        <dbReference type="PROSITE" id="PS51372"/>
    </source>
</evidence>
<evidence type="ECO:0000313" key="4">
    <source>
        <dbReference type="Proteomes" id="UP000264880"/>
    </source>
</evidence>
<feature type="domain" description="PRD" evidence="2">
    <location>
        <begin position="65"/>
        <end position="170"/>
    </location>
</feature>
<keyword evidence="1" id="KW-0677">Repeat</keyword>
<keyword evidence="4" id="KW-1185">Reference proteome</keyword>
<dbReference type="RefSeq" id="WP_069731797.1">
    <property type="nucleotide sequence ID" value="NZ_CP019914.1"/>
</dbReference>
<feature type="domain" description="PRD" evidence="2">
    <location>
        <begin position="173"/>
        <end position="281"/>
    </location>
</feature>
<dbReference type="Gene3D" id="2.30.24.10">
    <property type="entry name" value="CAT RNA-binding domain"/>
    <property type="match status" value="1"/>
</dbReference>
<dbReference type="InterPro" id="IPR036634">
    <property type="entry name" value="PRD_sf"/>
</dbReference>
<evidence type="ECO:0000313" key="3">
    <source>
        <dbReference type="EMBL" id="ASJ21526.1"/>
    </source>
</evidence>
<dbReference type="PANTHER" id="PTHR30185:SF15">
    <property type="entry name" value="CRYPTIC BETA-GLUCOSIDE BGL OPERON ANTITERMINATOR"/>
    <property type="match status" value="1"/>
</dbReference>
<dbReference type="EMBL" id="CP019914">
    <property type="protein sequence ID" value="ASJ21526.1"/>
    <property type="molecule type" value="Genomic_DNA"/>
</dbReference>
<dbReference type="Pfam" id="PF00874">
    <property type="entry name" value="PRD"/>
    <property type="match status" value="2"/>
</dbReference>
<dbReference type="NCBIfam" id="NF046042">
    <property type="entry name" value="LicT"/>
    <property type="match status" value="1"/>
</dbReference>
<dbReference type="KEGG" id="bhp:BHAMNSH16_07680"/>
<organism evidence="3 4">
    <name type="scientific">Brachyspira hampsonii</name>
    <dbReference type="NCBI Taxonomy" id="1287055"/>
    <lineage>
        <taxon>Bacteria</taxon>
        <taxon>Pseudomonadati</taxon>
        <taxon>Spirochaetota</taxon>
        <taxon>Spirochaetia</taxon>
        <taxon>Brachyspirales</taxon>
        <taxon>Brachyspiraceae</taxon>
        <taxon>Brachyspira</taxon>
    </lineage>
</organism>
<dbReference type="InterPro" id="IPR004341">
    <property type="entry name" value="CAT_RNA-bd_dom"/>
</dbReference>
<dbReference type="PROSITE" id="PS51372">
    <property type="entry name" value="PRD_2"/>
    <property type="match status" value="2"/>
</dbReference>
<dbReference type="GO" id="GO:0006355">
    <property type="term" value="P:regulation of DNA-templated transcription"/>
    <property type="evidence" value="ECO:0007669"/>
    <property type="project" value="InterPro"/>
</dbReference>
<dbReference type="Pfam" id="PF03123">
    <property type="entry name" value="CAT_RBD"/>
    <property type="match status" value="1"/>
</dbReference>
<dbReference type="InterPro" id="IPR036650">
    <property type="entry name" value="CAT_RNA-bd_dom_sf"/>
</dbReference>
<dbReference type="GO" id="GO:0003723">
    <property type="term" value="F:RNA binding"/>
    <property type="evidence" value="ECO:0007669"/>
    <property type="project" value="InterPro"/>
</dbReference>
<protein>
    <submittedName>
        <fullName evidence="3">Transcription antiterminator BglG</fullName>
    </submittedName>
</protein>
<dbReference type="Gene3D" id="1.10.1790.10">
    <property type="entry name" value="PRD domain"/>
    <property type="match status" value="2"/>
</dbReference>
<name>A0AAC9TTI2_9SPIR</name>